<dbReference type="Proteomes" id="UP001054945">
    <property type="component" value="Unassembled WGS sequence"/>
</dbReference>
<dbReference type="AlphaFoldDB" id="A0AAV4TFT0"/>
<evidence type="ECO:0000313" key="1">
    <source>
        <dbReference type="EMBL" id="GIY44286.1"/>
    </source>
</evidence>
<comment type="caution">
    <text evidence="1">The sequence shown here is derived from an EMBL/GenBank/DDBJ whole genome shotgun (WGS) entry which is preliminary data.</text>
</comment>
<reference evidence="1 2" key="1">
    <citation type="submission" date="2021-06" db="EMBL/GenBank/DDBJ databases">
        <title>Caerostris extrusa draft genome.</title>
        <authorList>
            <person name="Kono N."/>
            <person name="Arakawa K."/>
        </authorList>
    </citation>
    <scope>NUCLEOTIDE SEQUENCE [LARGE SCALE GENOMIC DNA]</scope>
</reference>
<accession>A0AAV4TFT0</accession>
<keyword evidence="2" id="KW-1185">Reference proteome</keyword>
<proteinExistence type="predicted"/>
<protein>
    <submittedName>
        <fullName evidence="1">Uncharacterized protein</fullName>
    </submittedName>
</protein>
<evidence type="ECO:0000313" key="2">
    <source>
        <dbReference type="Proteomes" id="UP001054945"/>
    </source>
</evidence>
<organism evidence="1 2">
    <name type="scientific">Caerostris extrusa</name>
    <name type="common">Bark spider</name>
    <name type="synonym">Caerostris bankana</name>
    <dbReference type="NCBI Taxonomy" id="172846"/>
    <lineage>
        <taxon>Eukaryota</taxon>
        <taxon>Metazoa</taxon>
        <taxon>Ecdysozoa</taxon>
        <taxon>Arthropoda</taxon>
        <taxon>Chelicerata</taxon>
        <taxon>Arachnida</taxon>
        <taxon>Araneae</taxon>
        <taxon>Araneomorphae</taxon>
        <taxon>Entelegynae</taxon>
        <taxon>Araneoidea</taxon>
        <taxon>Araneidae</taxon>
        <taxon>Caerostris</taxon>
    </lineage>
</organism>
<gene>
    <name evidence="1" type="ORF">CEXT_431821</name>
</gene>
<sequence>MFAHQLGPSCNVVATSSTDVEATDLIPLTDFTANEPVYSSFLIIFCRPSADIGPQTFLLPLNERNFFKAANTQSFSCKRVSKHNAILQ</sequence>
<name>A0AAV4TFT0_CAEEX</name>
<dbReference type="EMBL" id="BPLR01011123">
    <property type="protein sequence ID" value="GIY44286.1"/>
    <property type="molecule type" value="Genomic_DNA"/>
</dbReference>